<dbReference type="FunFam" id="2.30.30.140:FF:000018">
    <property type="entry name" value="Serine/threonine-protein kinase 31"/>
    <property type="match status" value="6"/>
</dbReference>
<evidence type="ECO:0000256" key="1">
    <source>
        <dbReference type="SAM" id="MobiDB-lite"/>
    </source>
</evidence>
<dbReference type="Gene3D" id="2.30.30.140">
    <property type="match status" value="12"/>
</dbReference>
<feature type="compositionally biased region" description="Polar residues" evidence="1">
    <location>
        <begin position="1457"/>
        <end position="1472"/>
    </location>
</feature>
<dbReference type="PANTHER" id="PTHR22948:SF72">
    <property type="entry name" value="TUDOR DOMAIN-CONTAINING PROTEIN"/>
    <property type="match status" value="1"/>
</dbReference>
<dbReference type="Gene3D" id="2.40.50.90">
    <property type="match status" value="10"/>
</dbReference>
<evidence type="ECO:0000259" key="2">
    <source>
        <dbReference type="PROSITE" id="PS50304"/>
    </source>
</evidence>
<reference evidence="3" key="1">
    <citation type="submission" date="2021-04" db="EMBL/GenBank/DDBJ databases">
        <authorList>
            <consortium name="Molecular Ecology Group"/>
        </authorList>
    </citation>
    <scope>NUCLEOTIDE SEQUENCE</scope>
</reference>
<comment type="caution">
    <text evidence="3">The sequence shown here is derived from an EMBL/GenBank/DDBJ whole genome shotgun (WGS) entry which is preliminary data.</text>
</comment>
<evidence type="ECO:0000313" key="3">
    <source>
        <dbReference type="EMBL" id="CAG5127804.1"/>
    </source>
</evidence>
<keyword evidence="4" id="KW-1185">Reference proteome</keyword>
<feature type="region of interest" description="Disordered" evidence="1">
    <location>
        <begin position="1426"/>
        <end position="1497"/>
    </location>
</feature>
<feature type="domain" description="Tudor" evidence="2">
    <location>
        <begin position="264"/>
        <end position="322"/>
    </location>
</feature>
<feature type="compositionally biased region" description="Basic and acidic residues" evidence="1">
    <location>
        <begin position="1039"/>
        <end position="1067"/>
    </location>
</feature>
<dbReference type="SMART" id="SM00333">
    <property type="entry name" value="TUDOR"/>
    <property type="match status" value="12"/>
</dbReference>
<feature type="domain" description="Tudor" evidence="2">
    <location>
        <begin position="1542"/>
        <end position="1622"/>
    </location>
</feature>
<dbReference type="PROSITE" id="PS50304">
    <property type="entry name" value="TUDOR"/>
    <property type="match status" value="12"/>
</dbReference>
<dbReference type="Proteomes" id="UP000678393">
    <property type="component" value="Unassembled WGS sequence"/>
</dbReference>
<feature type="domain" description="Tudor" evidence="2">
    <location>
        <begin position="1693"/>
        <end position="1750"/>
    </location>
</feature>
<feature type="domain" description="Tudor" evidence="2">
    <location>
        <begin position="2143"/>
        <end position="2201"/>
    </location>
</feature>
<feature type="compositionally biased region" description="Acidic residues" evidence="1">
    <location>
        <begin position="1022"/>
        <end position="1031"/>
    </location>
</feature>
<dbReference type="EMBL" id="CAJHNH020002801">
    <property type="protein sequence ID" value="CAG5127804.1"/>
    <property type="molecule type" value="Genomic_DNA"/>
</dbReference>
<feature type="non-terminal residue" evidence="3">
    <location>
        <position position="3025"/>
    </location>
</feature>
<feature type="region of interest" description="Disordered" evidence="1">
    <location>
        <begin position="982"/>
        <end position="1237"/>
    </location>
</feature>
<name>A0A8S3ZDX7_9EUPU</name>
<feature type="compositionally biased region" description="Basic and acidic residues" evidence="1">
    <location>
        <begin position="1074"/>
        <end position="1142"/>
    </location>
</feature>
<feature type="domain" description="Tudor" evidence="2">
    <location>
        <begin position="1304"/>
        <end position="1362"/>
    </location>
</feature>
<feature type="domain" description="Tudor" evidence="2">
    <location>
        <begin position="62"/>
        <end position="121"/>
    </location>
</feature>
<feature type="domain" description="Tudor" evidence="2">
    <location>
        <begin position="671"/>
        <end position="729"/>
    </location>
</feature>
<feature type="domain" description="Tudor" evidence="2">
    <location>
        <begin position="2382"/>
        <end position="2436"/>
    </location>
</feature>
<gene>
    <name evidence="3" type="ORF">CUNI_LOCUS13362</name>
</gene>
<feature type="domain" description="Tudor" evidence="2">
    <location>
        <begin position="857"/>
        <end position="915"/>
    </location>
</feature>
<dbReference type="OrthoDB" id="341421at2759"/>
<proteinExistence type="predicted"/>
<protein>
    <recommendedName>
        <fullName evidence="2">Tudor domain-containing protein</fullName>
    </recommendedName>
</protein>
<feature type="region of interest" description="Disordered" evidence="1">
    <location>
        <begin position="2021"/>
        <end position="2040"/>
    </location>
</feature>
<feature type="compositionally biased region" description="Basic and acidic residues" evidence="1">
    <location>
        <begin position="1153"/>
        <end position="1209"/>
    </location>
</feature>
<feature type="domain" description="Tudor" evidence="2">
    <location>
        <begin position="470"/>
        <end position="529"/>
    </location>
</feature>
<dbReference type="InterPro" id="IPR002999">
    <property type="entry name" value="Tudor"/>
</dbReference>
<feature type="compositionally biased region" description="Basic and acidic residues" evidence="1">
    <location>
        <begin position="988"/>
        <end position="999"/>
    </location>
</feature>
<accession>A0A8S3ZDX7</accession>
<dbReference type="PANTHER" id="PTHR22948">
    <property type="entry name" value="TUDOR DOMAIN CONTAINING PROTEIN"/>
    <property type="match status" value="1"/>
</dbReference>
<feature type="domain" description="Tudor" evidence="2">
    <location>
        <begin position="2620"/>
        <end position="2676"/>
    </location>
</feature>
<sequence length="3025" mass="332055">MDDYPMDSILIGAEEFVYTTHVTHQQLFYVHVESRSSILDEIMSKLETRYSHLRPEEKPLLNKRIGSLCAAKFTDDGVWYRAKITGLLKNGHIEVQFVDYGNTDYVTEERIKAIDPDLIKYPVQSYRCCLADVSCTQGFWTPELIIQFEDRVIDRRCKAVFVGEKEKDETYLLQMFDSEGNNINQLFGAASRPDKTHLQNGTSHGSGFRESSFDVGTVFQAAVVYVKNPGLFWCQNTQFASDILILSEELSRVHMVQEMKPLVDVRPGAVCAAKFSEDEAWYRGIVHSVSGNQAKVYFVDYGNTEVVSLNVVCNLKPEMRSMPALAIKCRLNNVDNKGREWRPDIIEAFEELVVDKEFEVKVVGKEGDIYVVTLFDVVDNKDVGAQLQSIMRSVNLAATNQDINCNKQIPSAASSGIGPSLNVGSKVDVYLSWVDSPGDFWVQLSSAEQLLEQMSQQLQEVYSRQQPLAQPTPGAFVVAKFSQDGMWYRSLVLKVFEDGHVRVLFIDYGNSDVVPVTDLRQVTAAFGQVIPLASRCCLAGVKPLSKGDKSWGVDAKNILEKLTDNGCQCELLSETNSLKIVSLKVGSRDVARELLNLGVVAESTSESKTVTPLYWPELTVKKSETKEVVVTHIDSPKNFFCQITANIPLLRDLMKQISQQYASGDHTPLEEPIPNQACVAFISKEKSWYRAKITSISSSTYSVQFVDYGNSDVVPKCNVFVAEPTLMALPAQAFPCCISVSSDSSFLTEAFKKAVFKRELQMQVLEVSAGKAVVELFDGKTKVSDLLSGSKHASGEVDFVPAKRIPVGSTVKAFASFVVSPNKFFIQMTGVDVELADLMDNIALVYSSDDPPPAINSPHSGQPCVALYAEDDSWYRGQIVAVKGSACVVMFVDFGNEDTVSNKNIRVLTPELAQVPVLAYRCSVHGVPETEWSEDALEYFETLIMEQELTCTFVTPSSVRVMIGTQDVASLLLKTRCGATPEISSPLGRERESDSDVSKGSKLGQSSHEAKAGRGGGSSDDSAWDNNDETGADSNAFGRRGEDGVKSHLKYTDIRREELGSGDDRGSRAGGGRNGRDSRVEDGRKDFGSGYGRDRGDRRGDRGNVRGDREDMREDRGDVRGRDSRFENDRRGLHSGHHEDNGSRGGRSVESGGFRDTRDRRGREPRFEGAQRRDFGSNDGRESDSSSGSRHERNFRSAGARGREPDLGGDRGQGSFRFGGSQESTFGKGHNDKRTTTGQALADTNADFKYPEIPDEPESTVLVHMDEDGTFYLQLPSMEKDILFLSRRVAGSYKGGSGPRLRETPMVGTVCCAKFADDGNMYRAKVEEIRVGRAVLRYVDYGNIGESAFSDLKFLFPDLLQYPVQAFPCKLRGYNWSLEKAEKFAKATLDKELKVTFIGSTCPFEVDITTPEGDLLKILTGESAPPVEKLSPKPSGMLSRSTGFEKKSSSGGFGSRAPNSESDSRKVGSSSPRKGDTCEPPSITLPKQVYSPQPPPQDTLAAVISHVGSDGFFYLQLTKDLPTLDSISEKLQVLPEDIKHPDVSPGASCAAVFSEDSAWYRAKITETHGDSTLSHAGSIKPLSPELLAYPPLAYQSQFPELGALSTDAQAKLAEYLTEHQVTTEQGEDLQDVVCPLKKYRAPVVPSEVMPVGVTHIEDDGRFFVQLYQNYSAVTVLQDDLGNVVGLESLNLESAQVDMPCCLKVDTGIWHRGTVIDITDHSVHVFLVDSGKTVTTDVDSLRSLPVQFLKTPPFALECRLKGVEKWTGCLREKFSEMTQDKILNATFYNKTFPLRVSLARSIELDLLGLAAPPPDSPVRSPARKPSQPASAEAKTSYISHVDAHGGFYVQSVDREEQLNDLADNLETLLSNSEHLQEVAAGDVVCAQFTEDDAWYRAQVESCTDDGQFVIRFIDYGNSDVVGEDRLKALPHEVDILIVPPFAVKCRFFGVTNDLTPEQVDTFRETVADQRVEVVYRSLEDDVHEVEVSLDGLRLAQLLGLNTQTTVPAVQDLEKREAEPVVEKAEDSGIMESQDSCRYPGASSDVVDSTGGAFEVVFSVKGEPSDTSPLLVSGSSAAAEAASSGDSARISVSVDDRMEVIISHVDSPHNFYMQLVSNQSGLDGMMNTIFEHFSSLSESVGSLEGISVGDVCAALFEDESWYRVRVDNLPGDGTCEIFYLDYGNTETVDITSVRHLPERFQRMSSWALKARLGGVASADDHWTEEAVQEFKKMVDKRHLLADILQVSEDGSECTVHLLYMGIPVHEGLIKQGLAVAIDDGLISKNLQHFYSDGDSYGAGARTDESAGCLESTHLEEMIHLLKRNWCVSSSLQELKEVNAYVSHCSDISGHFWCQLSSSSDLSEISSSLASIYKAPSKDLLPTEPLCVGDVVVAVFDDDGEFYRAQILSLEGVRFVDYGNEGEVSQDLVFKLDEKLYAWPAQAFCCCLDKVQPVEDTWSSEAAQKLSELVLHQELLVKLVGREQDGIMLVDAVLQELGQSLKDLPAETQAKTSSKCLETSTAGEISEIESLEMSQPILESTTMVGSSLAKRVPTVTFEEAGDQQFGSMKLSQHTEYDVIVSNDELPSSFHVQLLELRSQYLALMSEIADHIVSDTSGETALFSPELGDACLVQHCGLWYRGLITARESSSWNVKSVDCGWTVSVSCDKLMALPAHLKELPAQAVPCYLAGIVSVELEWATDGVSFFIDSVREAKLCMYVLECADDGKYGVYLSDLDNTSSQSVNRALVDLGYAEVVLTVNCCRVESISSLLLDVSKQLSTELCARNYRCERQTDIVEVPSVVYAEDRDEIVNMVAPEDKSGVCRGVSDTRTSVGDVGCRREAVDSVICGCQLTEDEVCGICPDARVSDEGCGDQAVTAAVFGGEVIETVCPDARISVEPINAAVFGCKVVNELHSIYPDAKINNMACGDVALDAADYGCELTESEECSICPDGRISDVGCSNASLIVCAPDLETNEMYLGERLDAVTTPQEAITTSDRGCYPASFALCEHGLLPLFEFISNNQFFSTF</sequence>
<organism evidence="3 4">
    <name type="scientific">Candidula unifasciata</name>
    <dbReference type="NCBI Taxonomy" id="100452"/>
    <lineage>
        <taxon>Eukaryota</taxon>
        <taxon>Metazoa</taxon>
        <taxon>Spiralia</taxon>
        <taxon>Lophotrochozoa</taxon>
        <taxon>Mollusca</taxon>
        <taxon>Gastropoda</taxon>
        <taxon>Heterobranchia</taxon>
        <taxon>Euthyneura</taxon>
        <taxon>Panpulmonata</taxon>
        <taxon>Eupulmonata</taxon>
        <taxon>Stylommatophora</taxon>
        <taxon>Helicina</taxon>
        <taxon>Helicoidea</taxon>
        <taxon>Geomitridae</taxon>
        <taxon>Candidula</taxon>
    </lineage>
</organism>
<dbReference type="InterPro" id="IPR050621">
    <property type="entry name" value="Tudor_domain_containing"/>
</dbReference>
<dbReference type="InterPro" id="IPR035437">
    <property type="entry name" value="SNase_OB-fold_sf"/>
</dbReference>
<feature type="region of interest" description="Disordered" evidence="1">
    <location>
        <begin position="1812"/>
        <end position="1833"/>
    </location>
</feature>
<evidence type="ECO:0000313" key="4">
    <source>
        <dbReference type="Proteomes" id="UP000678393"/>
    </source>
</evidence>
<dbReference type="Pfam" id="PF00567">
    <property type="entry name" value="TUDOR"/>
    <property type="match status" value="12"/>
</dbReference>
<dbReference type="SUPFAM" id="SSF63748">
    <property type="entry name" value="Tudor/PWWP/MBT"/>
    <property type="match status" value="12"/>
</dbReference>
<feature type="domain" description="Tudor" evidence="2">
    <location>
        <begin position="1876"/>
        <end position="1935"/>
    </location>
</feature>